<evidence type="ECO:0000259" key="1">
    <source>
        <dbReference type="Pfam" id="PF22669"/>
    </source>
</evidence>
<dbReference type="Gene3D" id="3.60.10.10">
    <property type="entry name" value="Endonuclease/exonuclease/phosphatase"/>
    <property type="match status" value="1"/>
</dbReference>
<dbReference type="InterPro" id="IPR000300">
    <property type="entry name" value="IPPc"/>
</dbReference>
<dbReference type="InterPro" id="IPR036691">
    <property type="entry name" value="Endo/exonu/phosph_ase_sf"/>
</dbReference>
<accession>A0A7S2TQ38</accession>
<name>A0A7S2TQ38_9EUKA</name>
<dbReference type="GO" id="GO:0004439">
    <property type="term" value="F:phosphatidylinositol-4,5-bisphosphate 5-phosphatase activity"/>
    <property type="evidence" value="ECO:0007669"/>
    <property type="project" value="TreeGrafter"/>
</dbReference>
<organism evidence="2">
    <name type="scientific">Lotharella oceanica</name>
    <dbReference type="NCBI Taxonomy" id="641309"/>
    <lineage>
        <taxon>Eukaryota</taxon>
        <taxon>Sar</taxon>
        <taxon>Rhizaria</taxon>
        <taxon>Cercozoa</taxon>
        <taxon>Chlorarachniophyceae</taxon>
        <taxon>Lotharella</taxon>
    </lineage>
</organism>
<dbReference type="GO" id="GO:0046856">
    <property type="term" value="P:phosphatidylinositol dephosphorylation"/>
    <property type="evidence" value="ECO:0007669"/>
    <property type="project" value="InterPro"/>
</dbReference>
<gene>
    <name evidence="2" type="ORF">LSP00402_LOCUS8831</name>
</gene>
<reference evidence="2" key="1">
    <citation type="submission" date="2021-01" db="EMBL/GenBank/DDBJ databases">
        <authorList>
            <person name="Corre E."/>
            <person name="Pelletier E."/>
            <person name="Niang G."/>
            <person name="Scheremetjew M."/>
            <person name="Finn R."/>
            <person name="Kale V."/>
            <person name="Holt S."/>
            <person name="Cochrane G."/>
            <person name="Meng A."/>
            <person name="Brown T."/>
            <person name="Cohen L."/>
        </authorList>
    </citation>
    <scope>NUCLEOTIDE SEQUENCE</scope>
    <source>
        <strain evidence="2">CCMP622</strain>
    </source>
</reference>
<dbReference type="InterPro" id="IPR046985">
    <property type="entry name" value="IP5"/>
</dbReference>
<proteinExistence type="predicted"/>
<protein>
    <recommendedName>
        <fullName evidence="1">Inositol polyphosphate-related phosphatase domain-containing protein</fullName>
    </recommendedName>
</protein>
<dbReference type="EMBL" id="HBHP01014104">
    <property type="protein sequence ID" value="CAD9761760.1"/>
    <property type="molecule type" value="Transcribed_RNA"/>
</dbReference>
<feature type="domain" description="Inositol polyphosphate-related phosphatase" evidence="1">
    <location>
        <begin position="9"/>
        <end position="126"/>
    </location>
</feature>
<dbReference type="Pfam" id="PF22669">
    <property type="entry name" value="Exo_endo_phos2"/>
    <property type="match status" value="1"/>
</dbReference>
<evidence type="ECO:0000313" key="2">
    <source>
        <dbReference type="EMBL" id="CAD9761760.1"/>
    </source>
</evidence>
<dbReference type="AlphaFoldDB" id="A0A7S2TQ38"/>
<dbReference type="PANTHER" id="PTHR11200">
    <property type="entry name" value="INOSITOL 5-PHOSPHATASE"/>
    <property type="match status" value="1"/>
</dbReference>
<dbReference type="SUPFAM" id="SSF56219">
    <property type="entry name" value="DNase I-like"/>
    <property type="match status" value="1"/>
</dbReference>
<sequence>MLNKHGEVDVTIFLGDLNYRVDITDVDQVLSLMKEGDYKMMLEKDQLKKQMSLLPAFKTLEESPITFQPTYKLTPMTNVYDPAGAKKRIPAWCDRILYSAKNKKHLSTLFYTAAALASSDHKPVSALHEVWIGDEEEDV</sequence>
<dbReference type="PANTHER" id="PTHR11200:SF300">
    <property type="entry name" value="TYPE II INOSITOL 1,4,5-TRISPHOSPHATE 5-PHOSPHATASE"/>
    <property type="match status" value="1"/>
</dbReference>